<accession>A0A2P2PRE3</accession>
<evidence type="ECO:0000313" key="1">
    <source>
        <dbReference type="EMBL" id="MBX57292.1"/>
    </source>
</evidence>
<reference evidence="1" key="1">
    <citation type="submission" date="2018-02" db="EMBL/GenBank/DDBJ databases">
        <title>Rhizophora mucronata_Transcriptome.</title>
        <authorList>
            <person name="Meera S.P."/>
            <person name="Sreeshan A."/>
            <person name="Augustine A."/>
        </authorList>
    </citation>
    <scope>NUCLEOTIDE SEQUENCE</scope>
    <source>
        <tissue evidence="1">Leaf</tissue>
    </source>
</reference>
<dbReference type="EMBL" id="GGEC01076808">
    <property type="protein sequence ID" value="MBX57292.1"/>
    <property type="molecule type" value="Transcribed_RNA"/>
</dbReference>
<protein>
    <submittedName>
        <fullName evidence="1">Uncharacterized protein</fullName>
    </submittedName>
</protein>
<dbReference type="AlphaFoldDB" id="A0A2P2PRE3"/>
<proteinExistence type="predicted"/>
<organism evidence="1">
    <name type="scientific">Rhizophora mucronata</name>
    <name type="common">Asiatic mangrove</name>
    <dbReference type="NCBI Taxonomy" id="61149"/>
    <lineage>
        <taxon>Eukaryota</taxon>
        <taxon>Viridiplantae</taxon>
        <taxon>Streptophyta</taxon>
        <taxon>Embryophyta</taxon>
        <taxon>Tracheophyta</taxon>
        <taxon>Spermatophyta</taxon>
        <taxon>Magnoliopsida</taxon>
        <taxon>eudicotyledons</taxon>
        <taxon>Gunneridae</taxon>
        <taxon>Pentapetalae</taxon>
        <taxon>rosids</taxon>
        <taxon>fabids</taxon>
        <taxon>Malpighiales</taxon>
        <taxon>Rhizophoraceae</taxon>
        <taxon>Rhizophora</taxon>
    </lineage>
</organism>
<name>A0A2P2PRE3_RHIMU</name>
<sequence length="27" mass="3022">MIFKFLVLSSLMNISSTSQILLITSFS</sequence>